<evidence type="ECO:0000256" key="2">
    <source>
        <dbReference type="ARBA" id="ARBA00022801"/>
    </source>
</evidence>
<keyword evidence="2" id="KW-0378">Hydrolase</keyword>
<feature type="non-terminal residue" evidence="5">
    <location>
        <position position="1"/>
    </location>
</feature>
<feature type="domain" description="P/Homo B" evidence="4">
    <location>
        <begin position="42"/>
        <end position="192"/>
    </location>
</feature>
<dbReference type="Gene3D" id="2.60.120.260">
    <property type="entry name" value="Galactose-binding domain-like"/>
    <property type="match status" value="1"/>
</dbReference>
<feature type="compositionally biased region" description="Low complexity" evidence="3">
    <location>
        <begin position="199"/>
        <end position="208"/>
    </location>
</feature>
<dbReference type="PROSITE" id="PS51829">
    <property type="entry name" value="P_HOMO_B"/>
    <property type="match status" value="1"/>
</dbReference>
<dbReference type="AlphaFoldDB" id="X0TZL0"/>
<name>X0TZL0_9ZZZZ</name>
<reference evidence="5" key="1">
    <citation type="journal article" date="2014" name="Front. Microbiol.">
        <title>High frequency of phylogenetically diverse reductive dehalogenase-homologous genes in deep subseafloor sedimentary metagenomes.</title>
        <authorList>
            <person name="Kawai M."/>
            <person name="Futagami T."/>
            <person name="Toyoda A."/>
            <person name="Takaki Y."/>
            <person name="Nishi S."/>
            <person name="Hori S."/>
            <person name="Arai W."/>
            <person name="Tsubouchi T."/>
            <person name="Morono Y."/>
            <person name="Uchiyama I."/>
            <person name="Ito T."/>
            <person name="Fujiyama A."/>
            <person name="Inagaki F."/>
            <person name="Takami H."/>
        </authorList>
    </citation>
    <scope>NUCLEOTIDE SEQUENCE</scope>
    <source>
        <strain evidence="5">Expedition CK06-06</strain>
    </source>
</reference>
<dbReference type="Pfam" id="PF01483">
    <property type="entry name" value="P_proprotein"/>
    <property type="match status" value="1"/>
</dbReference>
<keyword evidence="1" id="KW-0645">Protease</keyword>
<protein>
    <recommendedName>
        <fullName evidence="4">P/Homo B domain-containing protein</fullName>
    </recommendedName>
</protein>
<dbReference type="GO" id="GO:0004252">
    <property type="term" value="F:serine-type endopeptidase activity"/>
    <property type="evidence" value="ECO:0007669"/>
    <property type="project" value="InterPro"/>
</dbReference>
<evidence type="ECO:0000256" key="1">
    <source>
        <dbReference type="ARBA" id="ARBA00022670"/>
    </source>
</evidence>
<organism evidence="5">
    <name type="scientific">marine sediment metagenome</name>
    <dbReference type="NCBI Taxonomy" id="412755"/>
    <lineage>
        <taxon>unclassified sequences</taxon>
        <taxon>metagenomes</taxon>
        <taxon>ecological metagenomes</taxon>
    </lineage>
</organism>
<evidence type="ECO:0000259" key="4">
    <source>
        <dbReference type="PROSITE" id="PS51829"/>
    </source>
</evidence>
<evidence type="ECO:0000256" key="3">
    <source>
        <dbReference type="SAM" id="MobiDB-lite"/>
    </source>
</evidence>
<accession>X0TZL0</accession>
<evidence type="ECO:0000313" key="5">
    <source>
        <dbReference type="EMBL" id="GAF99003.1"/>
    </source>
</evidence>
<dbReference type="InterPro" id="IPR002884">
    <property type="entry name" value="P_dom"/>
</dbReference>
<proteinExistence type="predicted"/>
<dbReference type="GO" id="GO:0006508">
    <property type="term" value="P:proteolysis"/>
    <property type="evidence" value="ECO:0007669"/>
    <property type="project" value="UniProtKB-KW"/>
</dbReference>
<comment type="caution">
    <text evidence="5">The sequence shown here is derived from an EMBL/GenBank/DDBJ whole genome shotgun (WGS) entry which is preliminary data.</text>
</comment>
<feature type="region of interest" description="Disordered" evidence="3">
    <location>
        <begin position="199"/>
        <end position="221"/>
    </location>
</feature>
<dbReference type="InterPro" id="IPR008979">
    <property type="entry name" value="Galactose-bd-like_sf"/>
</dbReference>
<dbReference type="EMBL" id="BARS01012363">
    <property type="protein sequence ID" value="GAF99003.1"/>
    <property type="molecule type" value="Genomic_DNA"/>
</dbReference>
<feature type="non-terminal residue" evidence="5">
    <location>
        <position position="221"/>
    </location>
</feature>
<feature type="region of interest" description="Disordered" evidence="3">
    <location>
        <begin position="34"/>
        <end position="55"/>
    </location>
</feature>
<gene>
    <name evidence="5" type="ORF">S01H1_22064</name>
</gene>
<dbReference type="SUPFAM" id="SSF49785">
    <property type="entry name" value="Galactose-binding domain-like"/>
    <property type="match status" value="1"/>
</dbReference>
<sequence length="221" mass="22947">GSDGWAIAVSTAGFTVETQTYFAQATDNEGLTSATASSTGEVVNSGGTETTTFASTDTPVSIPDRSTILSTLEILDDSTILDLNVQLSISHTRVADLEVHLTSPAGTRVELFSEVGGVGNDFQGTILDDEAGSVITSVAAPFNGTFRPQGDLSEFDGESTAGTWQLEVRDNRRKQLGTLNSWSIIVEYSPIPIAAAAPLSTPPAAETPVADAEFASGGDDD</sequence>